<comment type="similarity">
    <text evidence="2 17">Belongs to the UppP family.</text>
</comment>
<dbReference type="GO" id="GO:0071555">
    <property type="term" value="P:cell wall organization"/>
    <property type="evidence" value="ECO:0007669"/>
    <property type="project" value="UniProtKB-KW"/>
</dbReference>
<comment type="miscellaneous">
    <text evidence="17">Bacitracin is thought to be involved in the inhibition of peptidoglycan synthesis by sequestering undecaprenyl diphosphate, thereby reducing the pool of lipid carrier available.</text>
</comment>
<evidence type="ECO:0000313" key="18">
    <source>
        <dbReference type="EMBL" id="MBK6089350.1"/>
    </source>
</evidence>
<evidence type="ECO:0000256" key="10">
    <source>
        <dbReference type="ARBA" id="ARBA00022989"/>
    </source>
</evidence>
<keyword evidence="5 17" id="KW-1003">Cell membrane</keyword>
<protein>
    <recommendedName>
        <fullName evidence="4 17">Undecaprenyl-diphosphatase</fullName>
        <ecNumber evidence="3 17">3.6.1.27</ecNumber>
    </recommendedName>
    <alternativeName>
        <fullName evidence="15 17">Bacitracin resistance protein</fullName>
    </alternativeName>
    <alternativeName>
        <fullName evidence="14 17">Undecaprenyl pyrophosphate phosphatase</fullName>
    </alternativeName>
</protein>
<dbReference type="AlphaFoldDB" id="A0A934WT23"/>
<evidence type="ECO:0000256" key="7">
    <source>
        <dbReference type="ARBA" id="ARBA00022801"/>
    </source>
</evidence>
<keyword evidence="19" id="KW-1185">Reference proteome</keyword>
<dbReference type="Pfam" id="PF02673">
    <property type="entry name" value="BacA"/>
    <property type="match status" value="1"/>
</dbReference>
<comment type="catalytic activity">
    <reaction evidence="16 17">
        <text>di-trans,octa-cis-undecaprenyl diphosphate + H2O = di-trans,octa-cis-undecaprenyl phosphate + phosphate + H(+)</text>
        <dbReference type="Rhea" id="RHEA:28094"/>
        <dbReference type="ChEBI" id="CHEBI:15377"/>
        <dbReference type="ChEBI" id="CHEBI:15378"/>
        <dbReference type="ChEBI" id="CHEBI:43474"/>
        <dbReference type="ChEBI" id="CHEBI:58405"/>
        <dbReference type="ChEBI" id="CHEBI:60392"/>
        <dbReference type="EC" id="3.6.1.27"/>
    </reaction>
</comment>
<evidence type="ECO:0000256" key="14">
    <source>
        <dbReference type="ARBA" id="ARBA00032707"/>
    </source>
</evidence>
<organism evidence="18 19">
    <name type="scientific">Ruminococcus difficilis</name>
    <dbReference type="NCBI Taxonomy" id="2763069"/>
    <lineage>
        <taxon>Bacteria</taxon>
        <taxon>Bacillati</taxon>
        <taxon>Bacillota</taxon>
        <taxon>Clostridia</taxon>
        <taxon>Eubacteriales</taxon>
        <taxon>Oscillospiraceae</taxon>
        <taxon>Ruminococcus</taxon>
    </lineage>
</organism>
<dbReference type="Proteomes" id="UP000633365">
    <property type="component" value="Unassembled WGS sequence"/>
</dbReference>
<dbReference type="GO" id="GO:0008360">
    <property type="term" value="P:regulation of cell shape"/>
    <property type="evidence" value="ECO:0007669"/>
    <property type="project" value="UniProtKB-KW"/>
</dbReference>
<comment type="caution">
    <text evidence="18">The sequence shown here is derived from an EMBL/GenBank/DDBJ whole genome shotgun (WGS) entry which is preliminary data.</text>
</comment>
<comment type="subcellular location">
    <subcellularLocation>
        <location evidence="1 17">Cell membrane</location>
        <topology evidence="1 17">Multi-pass membrane protein</topology>
    </subcellularLocation>
</comment>
<evidence type="ECO:0000256" key="11">
    <source>
        <dbReference type="ARBA" id="ARBA00023136"/>
    </source>
</evidence>
<keyword evidence="12 17" id="KW-0046">Antibiotic resistance</keyword>
<feature type="transmembrane region" description="Helical" evidence="17">
    <location>
        <begin position="218"/>
        <end position="236"/>
    </location>
</feature>
<keyword evidence="8 17" id="KW-0133">Cell shape</keyword>
<evidence type="ECO:0000256" key="1">
    <source>
        <dbReference type="ARBA" id="ARBA00004651"/>
    </source>
</evidence>
<dbReference type="InterPro" id="IPR003824">
    <property type="entry name" value="UppP"/>
</dbReference>
<dbReference type="EMBL" id="JAEQMG010000126">
    <property type="protein sequence ID" value="MBK6089350.1"/>
    <property type="molecule type" value="Genomic_DNA"/>
</dbReference>
<keyword evidence="10 17" id="KW-1133">Transmembrane helix</keyword>
<evidence type="ECO:0000256" key="8">
    <source>
        <dbReference type="ARBA" id="ARBA00022960"/>
    </source>
</evidence>
<feature type="transmembrane region" description="Helical" evidence="17">
    <location>
        <begin position="132"/>
        <end position="152"/>
    </location>
</feature>
<name>A0A934WT23_9FIRM</name>
<keyword evidence="7 17" id="KW-0378">Hydrolase</keyword>
<reference evidence="18" key="1">
    <citation type="submission" date="2021-01" db="EMBL/GenBank/DDBJ databases">
        <title>Genome public.</title>
        <authorList>
            <person name="Liu C."/>
            <person name="Sun Q."/>
        </authorList>
    </citation>
    <scope>NUCLEOTIDE SEQUENCE</scope>
    <source>
        <strain evidence="18">M6</strain>
    </source>
</reference>
<dbReference type="HAMAP" id="MF_01006">
    <property type="entry name" value="Undec_diphosphatase"/>
    <property type="match status" value="1"/>
</dbReference>
<evidence type="ECO:0000256" key="15">
    <source>
        <dbReference type="ARBA" id="ARBA00032932"/>
    </source>
</evidence>
<feature type="transmembrane region" description="Helical" evidence="17">
    <location>
        <begin position="46"/>
        <end position="72"/>
    </location>
</feature>
<dbReference type="RefSeq" id="WP_201428095.1">
    <property type="nucleotide sequence ID" value="NZ_JAEQMG010000126.1"/>
</dbReference>
<dbReference type="PANTHER" id="PTHR30622">
    <property type="entry name" value="UNDECAPRENYL-DIPHOSPHATASE"/>
    <property type="match status" value="1"/>
</dbReference>
<evidence type="ECO:0000256" key="3">
    <source>
        <dbReference type="ARBA" id="ARBA00012374"/>
    </source>
</evidence>
<evidence type="ECO:0000256" key="12">
    <source>
        <dbReference type="ARBA" id="ARBA00023251"/>
    </source>
</evidence>
<evidence type="ECO:0000256" key="9">
    <source>
        <dbReference type="ARBA" id="ARBA00022984"/>
    </source>
</evidence>
<dbReference type="PANTHER" id="PTHR30622:SF2">
    <property type="entry name" value="UNDECAPRENYL-DIPHOSPHATASE"/>
    <property type="match status" value="1"/>
</dbReference>
<dbReference type="EC" id="3.6.1.27" evidence="3 17"/>
<dbReference type="GO" id="GO:0009252">
    <property type="term" value="P:peptidoglycan biosynthetic process"/>
    <property type="evidence" value="ECO:0007669"/>
    <property type="project" value="UniProtKB-KW"/>
</dbReference>
<evidence type="ECO:0000256" key="16">
    <source>
        <dbReference type="ARBA" id="ARBA00047594"/>
    </source>
</evidence>
<evidence type="ECO:0000313" key="19">
    <source>
        <dbReference type="Proteomes" id="UP000633365"/>
    </source>
</evidence>
<feature type="transmembrane region" description="Helical" evidence="17">
    <location>
        <begin position="93"/>
        <end position="112"/>
    </location>
</feature>
<evidence type="ECO:0000256" key="13">
    <source>
        <dbReference type="ARBA" id="ARBA00023316"/>
    </source>
</evidence>
<dbReference type="GO" id="GO:0050380">
    <property type="term" value="F:undecaprenyl-diphosphatase activity"/>
    <property type="evidence" value="ECO:0007669"/>
    <property type="project" value="UniProtKB-UniRule"/>
</dbReference>
<dbReference type="GO" id="GO:0046677">
    <property type="term" value="P:response to antibiotic"/>
    <property type="evidence" value="ECO:0007669"/>
    <property type="project" value="UniProtKB-UniRule"/>
</dbReference>
<proteinExistence type="inferred from homology"/>
<evidence type="ECO:0000256" key="5">
    <source>
        <dbReference type="ARBA" id="ARBA00022475"/>
    </source>
</evidence>
<comment type="function">
    <text evidence="17">Catalyzes the dephosphorylation of undecaprenyl diphosphate (UPP). Confers resistance to bacitracin.</text>
</comment>
<dbReference type="GO" id="GO:0005886">
    <property type="term" value="C:plasma membrane"/>
    <property type="evidence" value="ECO:0007669"/>
    <property type="project" value="UniProtKB-SubCell"/>
</dbReference>
<feature type="transmembrane region" description="Helical" evidence="17">
    <location>
        <begin position="283"/>
        <end position="302"/>
    </location>
</feature>
<keyword evidence="6 17" id="KW-0812">Transmembrane</keyword>
<evidence type="ECO:0000256" key="2">
    <source>
        <dbReference type="ARBA" id="ARBA00010621"/>
    </source>
</evidence>
<evidence type="ECO:0000256" key="6">
    <source>
        <dbReference type="ARBA" id="ARBA00022692"/>
    </source>
</evidence>
<gene>
    <name evidence="17" type="primary">uppP</name>
    <name evidence="18" type="ORF">JKK62_11980</name>
</gene>
<keyword evidence="13 17" id="KW-0961">Cell wall biogenesis/degradation</keyword>
<evidence type="ECO:0000256" key="17">
    <source>
        <dbReference type="HAMAP-Rule" id="MF_01006"/>
    </source>
</evidence>
<feature type="transmembrane region" description="Helical" evidence="17">
    <location>
        <begin position="256"/>
        <end position="276"/>
    </location>
</feature>
<keyword evidence="11 17" id="KW-0472">Membrane</keyword>
<accession>A0A934WT23</accession>
<sequence>MTILDAVIQGIVQGLTEFLPVSSSGHLAITQHVLGVSGESNLFFDVMLHIGTLAAVIVFYHKLIGSLIVEFFRMLKDIFTGKFSWKNMNYERNLIMMLIIGLLPLVLMFIPIPGTGMKLKDLADVFSASPVLIVTAVSLCVTSALLFIGIICNKRNSQVSFKHMKGSSEGAKGRESYTVVDALCVGLMQVAAALLPGISRSGSTLAVGEMRGINKQKALDYTFVLGTPAIIAAAALEGVDVIKNPSAANIELVPTLIGMAVSAVVGYLAIWIFKWFLKSDKMIIFVIYTAVVGVGLIVVSVIEIMNGTNLFTGAPIGNNLFPIPVA</sequence>
<keyword evidence="9 17" id="KW-0573">Peptidoglycan synthesis</keyword>
<evidence type="ECO:0000256" key="4">
    <source>
        <dbReference type="ARBA" id="ARBA00021581"/>
    </source>
</evidence>